<organism evidence="2 3">
    <name type="scientific">Tripterygium wilfordii</name>
    <name type="common">Thunder God vine</name>
    <dbReference type="NCBI Taxonomy" id="458696"/>
    <lineage>
        <taxon>Eukaryota</taxon>
        <taxon>Viridiplantae</taxon>
        <taxon>Streptophyta</taxon>
        <taxon>Embryophyta</taxon>
        <taxon>Tracheophyta</taxon>
        <taxon>Spermatophyta</taxon>
        <taxon>Magnoliopsida</taxon>
        <taxon>eudicotyledons</taxon>
        <taxon>Gunneridae</taxon>
        <taxon>Pentapetalae</taxon>
        <taxon>rosids</taxon>
        <taxon>fabids</taxon>
        <taxon>Celastrales</taxon>
        <taxon>Celastraceae</taxon>
        <taxon>Tripterygium</taxon>
    </lineage>
</organism>
<dbReference type="AlphaFoldDB" id="A0A7J7DFP9"/>
<dbReference type="OrthoDB" id="690661at2759"/>
<accession>A0A7J7DFP9</accession>
<evidence type="ECO:0000256" key="1">
    <source>
        <dbReference type="SAM" id="SignalP"/>
    </source>
</evidence>
<evidence type="ECO:0000313" key="3">
    <source>
        <dbReference type="Proteomes" id="UP000593562"/>
    </source>
</evidence>
<sequence length="147" mass="16049">MERLLLVFCLIIFPQIHSTSGDGGGPQDDPKTLGNPPLSKLVADTISILKRSHESYWEKIKTIVHEMQSQFSPPNLDFRGSEEAKAEIENGAGGKMKEAAGKSFESCKETVEESAKSAAEVVGHAVHETAQVVKEGMIDAEHHHDEL</sequence>
<dbReference type="PANTHER" id="PTHR35463:SF10">
    <property type="entry name" value="TRANSMEMBRANE PROTEIN"/>
    <property type="match status" value="1"/>
</dbReference>
<keyword evidence="3" id="KW-1185">Reference proteome</keyword>
<feature type="chain" id="PRO_5029764018" evidence="1">
    <location>
        <begin position="22"/>
        <end position="147"/>
    </location>
</feature>
<dbReference type="Proteomes" id="UP000593562">
    <property type="component" value="Unassembled WGS sequence"/>
</dbReference>
<proteinExistence type="predicted"/>
<keyword evidence="1" id="KW-0732">Signal</keyword>
<gene>
    <name evidence="2" type="ORF">HS088_TW07G00772</name>
</gene>
<protein>
    <submittedName>
        <fullName evidence="2">Uncharacterized protein</fullName>
    </submittedName>
</protein>
<name>A0A7J7DFP9_TRIWF</name>
<dbReference type="FunCoup" id="A0A7J7DFP9">
    <property type="interactions" value="27"/>
</dbReference>
<comment type="caution">
    <text evidence="2">The sequence shown here is derived from an EMBL/GenBank/DDBJ whole genome shotgun (WGS) entry which is preliminary data.</text>
</comment>
<reference evidence="2 3" key="1">
    <citation type="journal article" date="2020" name="Nat. Commun.">
        <title>Genome of Tripterygium wilfordii and identification of cytochrome P450 involved in triptolide biosynthesis.</title>
        <authorList>
            <person name="Tu L."/>
            <person name="Su P."/>
            <person name="Zhang Z."/>
            <person name="Gao L."/>
            <person name="Wang J."/>
            <person name="Hu T."/>
            <person name="Zhou J."/>
            <person name="Zhang Y."/>
            <person name="Zhao Y."/>
            <person name="Liu Y."/>
            <person name="Song Y."/>
            <person name="Tong Y."/>
            <person name="Lu Y."/>
            <person name="Yang J."/>
            <person name="Xu C."/>
            <person name="Jia M."/>
            <person name="Peters R.J."/>
            <person name="Huang L."/>
            <person name="Gao W."/>
        </authorList>
    </citation>
    <scope>NUCLEOTIDE SEQUENCE [LARGE SCALE GENOMIC DNA]</scope>
    <source>
        <strain evidence="3">cv. XIE 37</strain>
        <tissue evidence="2">Leaf</tissue>
    </source>
</reference>
<evidence type="ECO:0000313" key="2">
    <source>
        <dbReference type="EMBL" id="KAF5745190.1"/>
    </source>
</evidence>
<dbReference type="InParanoid" id="A0A7J7DFP9"/>
<feature type="signal peptide" evidence="1">
    <location>
        <begin position="1"/>
        <end position="21"/>
    </location>
</feature>
<dbReference type="EMBL" id="JAAARO010000007">
    <property type="protein sequence ID" value="KAF5745190.1"/>
    <property type="molecule type" value="Genomic_DNA"/>
</dbReference>
<dbReference type="PANTHER" id="PTHR35463">
    <property type="entry name" value="TRANSMEMBRANE PROTEIN"/>
    <property type="match status" value="1"/>
</dbReference>